<reference evidence="1 2" key="1">
    <citation type="submission" date="2016-01" db="EMBL/GenBank/DDBJ databases">
        <authorList>
            <person name="Brown R."/>
        </authorList>
    </citation>
    <scope>NUCLEOTIDE SEQUENCE [LARGE SCALE GENOMIC DNA]</scope>
    <source>
        <strain evidence="1">Sporomusa sphaeroides DSM 2875</strain>
    </source>
</reference>
<accession>A0ABP2C4W8</accession>
<comment type="caution">
    <text evidence="1">The sequence shown here is derived from an EMBL/GenBank/DDBJ whole genome shotgun (WGS) entry which is preliminary data.</text>
</comment>
<sequence>MNSNSNTNVIVEGINYCFSRRVDSQSLKIAHDLLKSMNLSESDINTVIFMFAATCAKHYKHGYLEARDTTKQL</sequence>
<evidence type="ECO:0000313" key="1">
    <source>
        <dbReference type="EMBL" id="CVK18424.1"/>
    </source>
</evidence>
<protein>
    <submittedName>
        <fullName evidence="1">Uncharacterized protein</fullName>
    </submittedName>
</protein>
<organism evidence="1 2">
    <name type="scientific">Sporomusa sphaeroides DSM 2875</name>
    <dbReference type="NCBI Taxonomy" id="1337886"/>
    <lineage>
        <taxon>Bacteria</taxon>
        <taxon>Bacillati</taxon>
        <taxon>Bacillota</taxon>
        <taxon>Negativicutes</taxon>
        <taxon>Selenomonadales</taxon>
        <taxon>Sporomusaceae</taxon>
        <taxon>Sporomusa</taxon>
    </lineage>
</organism>
<dbReference type="RefSeq" id="WP_075756359.1">
    <property type="nucleotide sequence ID" value="NZ_CP146991.1"/>
</dbReference>
<dbReference type="Proteomes" id="UP000245702">
    <property type="component" value="Unassembled WGS sequence"/>
</dbReference>
<name>A0ABP2C4W8_9FIRM</name>
<evidence type="ECO:0000313" key="2">
    <source>
        <dbReference type="Proteomes" id="UP000245702"/>
    </source>
</evidence>
<gene>
    <name evidence="1" type="ORF">SSPH_01062</name>
</gene>
<keyword evidence="2" id="KW-1185">Reference proteome</keyword>
<dbReference type="EMBL" id="FCOW01000004">
    <property type="protein sequence ID" value="CVK18424.1"/>
    <property type="molecule type" value="Genomic_DNA"/>
</dbReference>
<proteinExistence type="predicted"/>